<dbReference type="EMBL" id="LR134495">
    <property type="protein sequence ID" value="VEI77674.1"/>
    <property type="molecule type" value="Genomic_DNA"/>
</dbReference>
<sequence length="86" mass="9943">MTFELGRVCTTRAVAECFNQNALVELLNRYCYGDWGNLCEEDKLANQEAMKYGGRIVARYDVDDESLYIITEADRSCTTILFSYEY</sequence>
<evidence type="ECO:0008006" key="6">
    <source>
        <dbReference type="Google" id="ProtNLM"/>
    </source>
</evidence>
<dbReference type="Proteomes" id="UP000271188">
    <property type="component" value="Chromosome"/>
</dbReference>
<reference evidence="3" key="1">
    <citation type="submission" date="2018-12" db="EMBL/GenBank/DDBJ databases">
        <authorList>
            <consortium name="Pathogen Informatics"/>
        </authorList>
    </citation>
    <scope>NUCLEOTIDE SEQUENCE [LARGE SCALE GENOMIC DNA]</scope>
    <source>
        <strain evidence="3">NCTC10643</strain>
    </source>
</reference>
<evidence type="ECO:0000313" key="2">
    <source>
        <dbReference type="EMBL" id="TRB72112.1"/>
    </source>
</evidence>
<gene>
    <name evidence="2" type="ORF">FEA53_12545</name>
    <name evidence="1" type="ORF">FEB89_12295</name>
    <name evidence="3" type="ORF">NCTC10643_01558</name>
</gene>
<accession>A0A249A081</accession>
<dbReference type="Proteomes" id="UP000315164">
    <property type="component" value="Unassembled WGS sequence"/>
</dbReference>
<protein>
    <recommendedName>
        <fullName evidence="6">Type I restriction endonuclease subunit M</fullName>
    </recommendedName>
</protein>
<dbReference type="EMBL" id="VAJB01000041">
    <property type="protein sequence ID" value="TRB72112.1"/>
    <property type="molecule type" value="Genomic_DNA"/>
</dbReference>
<organism evidence="2 4">
    <name type="scientific">Mannheimia haemolytica</name>
    <name type="common">Pasteurella haemolytica</name>
    <dbReference type="NCBI Taxonomy" id="75985"/>
    <lineage>
        <taxon>Bacteria</taxon>
        <taxon>Pseudomonadati</taxon>
        <taxon>Pseudomonadota</taxon>
        <taxon>Gammaproteobacteria</taxon>
        <taxon>Pasteurellales</taxon>
        <taxon>Pasteurellaceae</taxon>
        <taxon>Mannheimia</taxon>
    </lineage>
</organism>
<evidence type="ECO:0000313" key="3">
    <source>
        <dbReference type="EMBL" id="VEI77674.1"/>
    </source>
</evidence>
<dbReference type="GeneID" id="31488018"/>
<dbReference type="AlphaFoldDB" id="A0A249A081"/>
<dbReference type="OrthoDB" id="5522207at2"/>
<evidence type="ECO:0000313" key="5">
    <source>
        <dbReference type="Proteomes" id="UP000318394"/>
    </source>
</evidence>
<dbReference type="RefSeq" id="WP_006248882.1">
    <property type="nucleotide sequence ID" value="NZ_CP011098.1"/>
</dbReference>
<proteinExistence type="predicted"/>
<dbReference type="KEGG" id="mhaq:WC39_08145"/>
<evidence type="ECO:0000313" key="1">
    <source>
        <dbReference type="EMBL" id="TRB34885.1"/>
    </source>
</evidence>
<evidence type="ECO:0000313" key="4">
    <source>
        <dbReference type="Proteomes" id="UP000315164"/>
    </source>
</evidence>
<reference evidence="4 5" key="2">
    <citation type="journal article" date="2019" name="Vet. Microbiol.">
        <title>Genetic characterization of susceptible and multi-drug resistant Mannheimia haemolytica isolated from high-risk stocker calves prior to and after antimicrobial metaphylaxis.</title>
        <authorList>
            <person name="Snyder E.R."/>
            <person name="Alvarez-Narvaez S."/>
            <person name="Credille B.C."/>
        </authorList>
    </citation>
    <scope>NUCLEOTIDE SEQUENCE [LARGE SCALE GENOMIC DNA]</scope>
    <source>
        <strain evidence="2 4">UGA-R5-128-1</strain>
        <strain evidence="1 5">UGA-R7-163-1</strain>
    </source>
</reference>
<keyword evidence="5" id="KW-1185">Reference proteome</keyword>
<name>A0A249A081_MANHA</name>
<dbReference type="EMBL" id="VAJI01000039">
    <property type="protein sequence ID" value="TRB34885.1"/>
    <property type="molecule type" value="Genomic_DNA"/>
</dbReference>
<dbReference type="KEGG" id="mhay:VK67_08145"/>
<dbReference type="Proteomes" id="UP000318394">
    <property type="component" value="Unassembled WGS sequence"/>
</dbReference>